<name>A0ABN8Q8B2_9CNID</name>
<reference evidence="1 2" key="1">
    <citation type="submission" date="2022-05" db="EMBL/GenBank/DDBJ databases">
        <authorList>
            <consortium name="Genoscope - CEA"/>
            <person name="William W."/>
        </authorList>
    </citation>
    <scope>NUCLEOTIDE SEQUENCE [LARGE SCALE GENOMIC DNA]</scope>
</reference>
<evidence type="ECO:0000313" key="1">
    <source>
        <dbReference type="EMBL" id="CAH3156636.1"/>
    </source>
</evidence>
<organism evidence="1 2">
    <name type="scientific">Porites evermanni</name>
    <dbReference type="NCBI Taxonomy" id="104178"/>
    <lineage>
        <taxon>Eukaryota</taxon>
        <taxon>Metazoa</taxon>
        <taxon>Cnidaria</taxon>
        <taxon>Anthozoa</taxon>
        <taxon>Hexacorallia</taxon>
        <taxon>Scleractinia</taxon>
        <taxon>Fungiina</taxon>
        <taxon>Poritidae</taxon>
        <taxon>Porites</taxon>
    </lineage>
</organism>
<gene>
    <name evidence="1" type="ORF">PEVE_00002238</name>
</gene>
<evidence type="ECO:0000313" key="2">
    <source>
        <dbReference type="Proteomes" id="UP001159427"/>
    </source>
</evidence>
<accession>A0ABN8Q8B2</accession>
<proteinExistence type="predicted"/>
<keyword evidence="2" id="KW-1185">Reference proteome</keyword>
<dbReference type="Proteomes" id="UP001159427">
    <property type="component" value="Unassembled WGS sequence"/>
</dbReference>
<comment type="caution">
    <text evidence="1">The sequence shown here is derived from an EMBL/GenBank/DDBJ whole genome shotgun (WGS) entry which is preliminary data.</text>
</comment>
<protein>
    <submittedName>
        <fullName evidence="1">Uncharacterized protein</fullName>
    </submittedName>
</protein>
<dbReference type="EMBL" id="CALNXI010001127">
    <property type="protein sequence ID" value="CAH3156636.1"/>
    <property type="molecule type" value="Genomic_DNA"/>
</dbReference>
<sequence>MTTACNSRTPYFDCLIQTDKDKKVRAVRFDPSKRVNLQQAYQQKSPMKIYGNKKSSSTSFSNNQDQYKILKQAKISPTSTHFEYNAEIGSSLLTVKQALSRSLQER</sequence>